<dbReference type="Proteomes" id="UP000230108">
    <property type="component" value="Unassembled WGS sequence"/>
</dbReference>
<evidence type="ECO:0000313" key="3">
    <source>
        <dbReference type="Proteomes" id="UP000230108"/>
    </source>
</evidence>
<reference evidence="3" key="1">
    <citation type="submission" date="2017-09" db="EMBL/GenBank/DDBJ databases">
        <title>Depth-based differentiation of microbial function through sediment-hosted aquifers and enrichment of novel symbionts in the deep terrestrial subsurface.</title>
        <authorList>
            <person name="Probst A.J."/>
            <person name="Ladd B."/>
            <person name="Jarett J.K."/>
            <person name="Geller-Mcgrath D.E."/>
            <person name="Sieber C.M.K."/>
            <person name="Emerson J.B."/>
            <person name="Anantharaman K."/>
            <person name="Thomas B.C."/>
            <person name="Malmstrom R."/>
            <person name="Stieglmeier M."/>
            <person name="Klingl A."/>
            <person name="Woyke T."/>
            <person name="Ryan C.M."/>
            <person name="Banfield J.F."/>
        </authorList>
    </citation>
    <scope>NUCLEOTIDE SEQUENCE [LARGE SCALE GENOMIC DNA]</scope>
</reference>
<feature type="transmembrane region" description="Helical" evidence="1">
    <location>
        <begin position="6"/>
        <end position="24"/>
    </location>
</feature>
<comment type="caution">
    <text evidence="2">The sequence shown here is derived from an EMBL/GenBank/DDBJ whole genome shotgun (WGS) entry which is preliminary data.</text>
</comment>
<gene>
    <name evidence="2" type="ORF">COY90_00670</name>
</gene>
<dbReference type="AlphaFoldDB" id="A0A2M7QEZ5"/>
<keyword evidence="1" id="KW-0472">Membrane</keyword>
<keyword evidence="1" id="KW-0812">Transmembrane</keyword>
<evidence type="ECO:0000313" key="2">
    <source>
        <dbReference type="EMBL" id="PIY69433.1"/>
    </source>
</evidence>
<protein>
    <submittedName>
        <fullName evidence="2">Uncharacterized protein</fullName>
    </submittedName>
</protein>
<name>A0A2M7QEZ5_9BACT</name>
<dbReference type="EMBL" id="PFLF01000019">
    <property type="protein sequence ID" value="PIY69433.1"/>
    <property type="molecule type" value="Genomic_DNA"/>
</dbReference>
<organism evidence="2 3">
    <name type="scientific">Candidatus Roizmanbacteria bacterium CG_4_10_14_0_8_um_filter_39_9</name>
    <dbReference type="NCBI Taxonomy" id="1974829"/>
    <lineage>
        <taxon>Bacteria</taxon>
        <taxon>Candidatus Roizmaniibacteriota</taxon>
    </lineage>
</organism>
<sequence length="147" mass="16542">MKKLYVVLTVITVIIIITVITVITSRKPTTNYQLPATTIAPLPTKIIIDQRPTTNDSKRTGKVIPAIFTGVSEEQNIPKIETDLATQKRELRLKIPLTTPEFNVNFDFANDVFDVTLTPTNVQNKTTFEAWAAANYPLIPQDRFNVK</sequence>
<accession>A0A2M7QEZ5</accession>
<keyword evidence="1" id="KW-1133">Transmembrane helix</keyword>
<evidence type="ECO:0000256" key="1">
    <source>
        <dbReference type="SAM" id="Phobius"/>
    </source>
</evidence>
<proteinExistence type="predicted"/>